<dbReference type="GO" id="GO:0016887">
    <property type="term" value="F:ATP hydrolysis activity"/>
    <property type="evidence" value="ECO:0007669"/>
    <property type="project" value="InterPro"/>
</dbReference>
<evidence type="ECO:0000313" key="9">
    <source>
        <dbReference type="EMBL" id="KAJ6217457.1"/>
    </source>
</evidence>
<dbReference type="GO" id="GO:0140359">
    <property type="term" value="F:ABC-type transporter activity"/>
    <property type="evidence" value="ECO:0007669"/>
    <property type="project" value="InterPro"/>
</dbReference>
<feature type="domain" description="ABC transporter" evidence="8">
    <location>
        <begin position="531"/>
        <end position="763"/>
    </location>
</feature>
<dbReference type="InterPro" id="IPR056264">
    <property type="entry name" value="R2_ABCA1-4-like"/>
</dbReference>
<comment type="caution">
    <text evidence="9">The sequence shown here is derived from an EMBL/GenBank/DDBJ whole genome shotgun (WGS) entry which is preliminary data.</text>
</comment>
<dbReference type="GO" id="GO:0005524">
    <property type="term" value="F:ATP binding"/>
    <property type="evidence" value="ECO:0007669"/>
    <property type="project" value="UniProtKB-KW"/>
</dbReference>
<evidence type="ECO:0000256" key="5">
    <source>
        <dbReference type="ARBA" id="ARBA00022989"/>
    </source>
</evidence>
<keyword evidence="10" id="KW-1185">Reference proteome</keyword>
<feature type="transmembrane region" description="Helical" evidence="7">
    <location>
        <begin position="1331"/>
        <end position="1351"/>
    </location>
</feature>
<dbReference type="InterPro" id="IPR017871">
    <property type="entry name" value="ABC_transporter-like_CS"/>
</dbReference>
<dbReference type="InterPro" id="IPR026082">
    <property type="entry name" value="ABCA"/>
</dbReference>
<keyword evidence="2 7" id="KW-0812">Transmembrane</keyword>
<feature type="transmembrane region" description="Helical" evidence="7">
    <location>
        <begin position="372"/>
        <end position="393"/>
    </location>
</feature>
<evidence type="ECO:0000256" key="3">
    <source>
        <dbReference type="ARBA" id="ARBA00022741"/>
    </source>
</evidence>
<keyword evidence="6 7" id="KW-0472">Membrane</keyword>
<name>A0A9Q0M4L0_BLOTA</name>
<evidence type="ECO:0000256" key="6">
    <source>
        <dbReference type="ARBA" id="ARBA00023136"/>
    </source>
</evidence>
<feature type="transmembrane region" description="Helical" evidence="7">
    <location>
        <begin position="317"/>
        <end position="338"/>
    </location>
</feature>
<sequence>MEHHVESKSSSSVRLFGKQLKTLLWKCLLVRRFYYIMTVFECLGPLFITTIFLIIANVLSLGSNSNHNSTQGPIIYNNSYIPTITFNSNYDFLNLKNFKIFYAPIDSNTTRLFNFIDQENIKLIGCKNETQLDDELMELFQQKSLLIENAIGVFFPQIPSIERNFSYILKLPGDDNLITITNGKFPDKPNSQIPANDLYVDYIQAYIPFSRIQAYLNQEFIKWKCRETIEINHCDKIELNKPINFNRMPYPKYWNLVNTIVTLLLYILPLGCIITSPLVVQRITEEKSGKAKELLRMMGLSDIVFWLSHFLDHFTIYVVHSFIFAILLFTSIFNVFILSSPILFILMYIIFSAQLTLFIFLLTTLFNKPALAVNIAYLILSLLFAATVVLIPSNQPNINVANTNGLRILLSFFPPSSIIWYLSIMGAIESEGTGLGFKTLFYHSKIYDNFTAFEVLLGATISCFIFAFLTFYFDNVLPFQHGVPKPPNFFCKSSYWSSTTSNDFNESDNFENPNKNRLIYEQDPINLKPTIRIKNLTKIFKKNKKKPAVDDLWLNIYEKQITVLLGHNGAGKTTTMNMITGMFSSNTGSIHVNGFNVFNETRQARSNIGLCSQDNVYFKELTARQHLRLFALLKDYPTELVDDEISKTLDLLKLTEKKDILCTKLSGGMLRKLSLGIAMIGGTQILILDEPTSGMDPDTRRVIWDLLLTIRRERTILLTTHYMEEADVLGDRIVIMNDGKLSCIGSPLFLKRTFGTGYRLRIAKKDSFLSESFVKILQKFIPSAVLSTEIETEVIYSLQTSENKTNKKDLMTMLTKLFENIEINKDQYGIDSFGLSYSTLEDVFIAVGSNLDIKVAQLNNENGNSNIEVDHISDEELLLSKQTDLITGPGLWSIQVMALLTKRFNYARRYIKSLFYQFFVSIMFVLVAIILQSSLRKTGGSVGQKLIQLDMNVKEIYGDKTITWYYGIKNLAEGFNYVNSKDYDAMVLSLPNKTIANYDVNEWILGEIGDNIPTYISKYLYGIGDVDEHFNIWVNYEQYHSLPLSVNVFYESILKTAFPSSQHNINVVSKPIILPTSTQSTKIASLISSWAVSCFSLIPSAFLYLGASYILQPIRENASKTKLIQLMTGLSPITFWFSNFLFDMLTHLTIIIVMLCIQYVFDSDRLFFKSISSATALFALFTTYGFAIIPFAYCLSYFFEKTSRGMTVMIQISSYLGTIIGCILGVGDLMINNFGQHNAGLETAYYILLYIIRVMPAFSIIFGYQKLYKLVEFANYCQQLDEAKQLNIICSTILSNETSIFKSCCPGICGDSCYREVNPWGFSKFSVLPEIIYMVFIGIICFSIISAYELYKQQFSRFFAQINIWKLLKLKKKKKENKKEIEPKKMSEDADVVREKARIDHQCENIDLLTVRKMSKKFDELVAVDQLSFGVHHKECFGLLGVNGAGKTTTFSMLTGDLIPSSGNAYIQSGRYSLIEQMRPFQQAIGYCPQFDALLTKLTGEEMLFLLARLRGIPEHVQQRDVQNLIKMTGLKEYANKQIDSYSGGTKRKLSIALALIGSPPLLLMDEPTTGVDPVARRMIWQTLGYLKRNLLSSIVISSHSMEECEALCSRISIMVNGRFCCLGSPQHLRSIYGQGYSLTISLRKENESSLDYVERVKSSIEHQFPSAILKDYHQSLLLYHITDQTEKWSHIFNEMLIINEKFDFEDYYISDTTLEQIFIMFARHQIKNDK</sequence>
<organism evidence="9 10">
    <name type="scientific">Blomia tropicalis</name>
    <name type="common">Mite</name>
    <dbReference type="NCBI Taxonomy" id="40697"/>
    <lineage>
        <taxon>Eukaryota</taxon>
        <taxon>Metazoa</taxon>
        <taxon>Ecdysozoa</taxon>
        <taxon>Arthropoda</taxon>
        <taxon>Chelicerata</taxon>
        <taxon>Arachnida</taxon>
        <taxon>Acari</taxon>
        <taxon>Acariformes</taxon>
        <taxon>Sarcoptiformes</taxon>
        <taxon>Astigmata</taxon>
        <taxon>Glycyphagoidea</taxon>
        <taxon>Echimyopodidae</taxon>
        <taxon>Blomia</taxon>
    </lineage>
</organism>
<evidence type="ECO:0000256" key="1">
    <source>
        <dbReference type="ARBA" id="ARBA00004141"/>
    </source>
</evidence>
<evidence type="ECO:0000256" key="2">
    <source>
        <dbReference type="ARBA" id="ARBA00022692"/>
    </source>
</evidence>
<dbReference type="InterPro" id="IPR027417">
    <property type="entry name" value="P-loop_NTPase"/>
</dbReference>
<dbReference type="GO" id="GO:0005319">
    <property type="term" value="F:lipid transporter activity"/>
    <property type="evidence" value="ECO:0007669"/>
    <property type="project" value="TreeGrafter"/>
</dbReference>
<dbReference type="PANTHER" id="PTHR19229">
    <property type="entry name" value="ATP-BINDING CASSETTE TRANSPORTER SUBFAMILY A ABCA"/>
    <property type="match status" value="1"/>
</dbReference>
<evidence type="ECO:0000259" key="8">
    <source>
        <dbReference type="PROSITE" id="PS50893"/>
    </source>
</evidence>
<evidence type="ECO:0000256" key="4">
    <source>
        <dbReference type="ARBA" id="ARBA00022840"/>
    </source>
</evidence>
<keyword evidence="4" id="KW-0067">ATP-binding</keyword>
<reference evidence="9" key="1">
    <citation type="submission" date="2022-12" db="EMBL/GenBank/DDBJ databases">
        <title>Genome assemblies of Blomia tropicalis.</title>
        <authorList>
            <person name="Cui Y."/>
        </authorList>
    </citation>
    <scope>NUCLEOTIDE SEQUENCE</scope>
    <source>
        <tissue evidence="9">Adult mites</tissue>
    </source>
</reference>
<dbReference type="FunFam" id="3.40.50.300:FF:002470">
    <property type="entry name" value="ABC transporter, putative"/>
    <property type="match status" value="1"/>
</dbReference>
<gene>
    <name evidence="9" type="ORF">RDWZM_008614</name>
</gene>
<dbReference type="PANTHER" id="PTHR19229:SF250">
    <property type="entry name" value="ABC TRANSPORTER DOMAIN-CONTAINING PROTEIN-RELATED"/>
    <property type="match status" value="1"/>
</dbReference>
<feature type="transmembrane region" description="Helical" evidence="7">
    <location>
        <begin position="1210"/>
        <end position="1231"/>
    </location>
</feature>
<dbReference type="PROSITE" id="PS50893">
    <property type="entry name" value="ABC_TRANSPORTER_2"/>
    <property type="match status" value="2"/>
</dbReference>
<keyword evidence="5 7" id="KW-1133">Transmembrane helix</keyword>
<feature type="transmembrane region" description="Helical" evidence="7">
    <location>
        <begin position="1173"/>
        <end position="1198"/>
    </location>
</feature>
<feature type="transmembrane region" description="Helical" evidence="7">
    <location>
        <begin position="1144"/>
        <end position="1161"/>
    </location>
</feature>
<feature type="transmembrane region" description="Helical" evidence="7">
    <location>
        <begin position="253"/>
        <end position="274"/>
    </location>
</feature>
<feature type="transmembrane region" description="Helical" evidence="7">
    <location>
        <begin position="33"/>
        <end position="59"/>
    </location>
</feature>
<evidence type="ECO:0000256" key="7">
    <source>
        <dbReference type="SAM" id="Phobius"/>
    </source>
</evidence>
<dbReference type="InterPro" id="IPR013525">
    <property type="entry name" value="ABC2_TM"/>
</dbReference>
<dbReference type="Pfam" id="PF00005">
    <property type="entry name" value="ABC_tran"/>
    <property type="match status" value="2"/>
</dbReference>
<comment type="subcellular location">
    <subcellularLocation>
        <location evidence="1">Membrane</location>
        <topology evidence="1">Multi-pass membrane protein</topology>
    </subcellularLocation>
</comment>
<evidence type="ECO:0000313" key="10">
    <source>
        <dbReference type="Proteomes" id="UP001142055"/>
    </source>
</evidence>
<dbReference type="FunFam" id="3.40.50.300:FF:000933">
    <property type="entry name" value="ABC transporter A family member 7"/>
    <property type="match status" value="1"/>
</dbReference>
<feature type="transmembrane region" description="Helical" evidence="7">
    <location>
        <begin position="405"/>
        <end position="428"/>
    </location>
</feature>
<keyword evidence="3" id="KW-0547">Nucleotide-binding</keyword>
<dbReference type="PROSITE" id="PS00211">
    <property type="entry name" value="ABC_TRANSPORTER_1"/>
    <property type="match status" value="1"/>
</dbReference>
<dbReference type="Proteomes" id="UP001142055">
    <property type="component" value="Chromosome 3"/>
</dbReference>
<dbReference type="SMART" id="SM00382">
    <property type="entry name" value="AAA"/>
    <property type="match status" value="2"/>
</dbReference>
<dbReference type="CDD" id="cd03263">
    <property type="entry name" value="ABC_subfamily_A"/>
    <property type="match status" value="2"/>
</dbReference>
<feature type="transmembrane region" description="Helical" evidence="7">
    <location>
        <begin position="1243"/>
        <end position="1264"/>
    </location>
</feature>
<dbReference type="InterPro" id="IPR003593">
    <property type="entry name" value="AAA+_ATPase"/>
</dbReference>
<accession>A0A9Q0M4L0</accession>
<protein>
    <recommendedName>
        <fullName evidence="8">ABC transporter domain-containing protein</fullName>
    </recommendedName>
</protein>
<dbReference type="Pfam" id="PF12698">
    <property type="entry name" value="ABC2_membrane_3"/>
    <property type="match status" value="2"/>
</dbReference>
<feature type="transmembrane region" description="Helical" evidence="7">
    <location>
        <begin position="345"/>
        <end position="366"/>
    </location>
</feature>
<dbReference type="EMBL" id="JAPWDV010000003">
    <property type="protein sequence ID" value="KAJ6217457.1"/>
    <property type="molecule type" value="Genomic_DNA"/>
</dbReference>
<proteinExistence type="predicted"/>
<dbReference type="SUPFAM" id="SSF52540">
    <property type="entry name" value="P-loop containing nucleoside triphosphate hydrolases"/>
    <property type="match status" value="2"/>
</dbReference>
<feature type="transmembrane region" description="Helical" evidence="7">
    <location>
        <begin position="450"/>
        <end position="473"/>
    </location>
</feature>
<dbReference type="Gene3D" id="3.40.50.300">
    <property type="entry name" value="P-loop containing nucleotide triphosphate hydrolases"/>
    <property type="match status" value="2"/>
</dbReference>
<feature type="domain" description="ABC transporter" evidence="8">
    <location>
        <begin position="1409"/>
        <end position="1642"/>
    </location>
</feature>
<feature type="transmembrane region" description="Helical" evidence="7">
    <location>
        <begin position="913"/>
        <end position="931"/>
    </location>
</feature>
<dbReference type="Pfam" id="PF23321">
    <property type="entry name" value="R1_ABCA1"/>
    <property type="match status" value="1"/>
</dbReference>
<feature type="transmembrane region" description="Helical" evidence="7">
    <location>
        <begin position="1090"/>
        <end position="1111"/>
    </location>
</feature>
<dbReference type="GO" id="GO:0016020">
    <property type="term" value="C:membrane"/>
    <property type="evidence" value="ECO:0007669"/>
    <property type="project" value="UniProtKB-SubCell"/>
</dbReference>
<dbReference type="OMA" id="MYLENIM"/>
<dbReference type="InterPro" id="IPR003439">
    <property type="entry name" value="ABC_transporter-like_ATP-bd"/>
</dbReference>